<dbReference type="RefSeq" id="WP_230276321.1">
    <property type="nucleotide sequence ID" value="NZ_JAJKFW010000057.1"/>
</dbReference>
<reference evidence="4" key="1">
    <citation type="submission" date="2021-11" db="EMBL/GenBank/DDBJ databases">
        <title>Genome sequence.</title>
        <authorList>
            <person name="Sun Q."/>
        </authorList>
    </citation>
    <scope>NUCLEOTIDE SEQUENCE</scope>
    <source>
        <strain evidence="4">JC740</strain>
    </source>
</reference>
<comment type="caution">
    <text evidence="4">The sequence shown here is derived from an EMBL/GenBank/DDBJ whole genome shotgun (WGS) entry which is preliminary data.</text>
</comment>
<dbReference type="Gene3D" id="3.40.630.30">
    <property type="match status" value="1"/>
</dbReference>
<evidence type="ECO:0000313" key="5">
    <source>
        <dbReference type="Proteomes" id="UP001430306"/>
    </source>
</evidence>
<keyword evidence="1" id="KW-0808">Transferase</keyword>
<dbReference type="SUPFAM" id="SSF55729">
    <property type="entry name" value="Acyl-CoA N-acyltransferases (Nat)"/>
    <property type="match status" value="1"/>
</dbReference>
<evidence type="ECO:0000256" key="1">
    <source>
        <dbReference type="ARBA" id="ARBA00022679"/>
    </source>
</evidence>
<dbReference type="InterPro" id="IPR050680">
    <property type="entry name" value="YpeA/RimI_acetyltransf"/>
</dbReference>
<dbReference type="CDD" id="cd04301">
    <property type="entry name" value="NAT_SF"/>
    <property type="match status" value="1"/>
</dbReference>
<feature type="domain" description="N-acetyltransferase" evidence="3">
    <location>
        <begin position="13"/>
        <end position="188"/>
    </location>
</feature>
<dbReference type="InterPro" id="IPR000182">
    <property type="entry name" value="GNAT_dom"/>
</dbReference>
<dbReference type="EMBL" id="JAJKFW010000057">
    <property type="protein sequence ID" value="MCC9644577.1"/>
    <property type="molecule type" value="Genomic_DNA"/>
</dbReference>
<proteinExistence type="predicted"/>
<keyword evidence="5" id="KW-1185">Reference proteome</keyword>
<keyword evidence="2" id="KW-0012">Acyltransferase</keyword>
<dbReference type="Pfam" id="PF00583">
    <property type="entry name" value="Acetyltransf_1"/>
    <property type="match status" value="1"/>
</dbReference>
<evidence type="ECO:0000256" key="2">
    <source>
        <dbReference type="ARBA" id="ARBA00023315"/>
    </source>
</evidence>
<protein>
    <submittedName>
        <fullName evidence="4">GNAT family N-acetyltransferase</fullName>
    </submittedName>
</protein>
<dbReference type="PROSITE" id="PS51186">
    <property type="entry name" value="GNAT"/>
    <property type="match status" value="1"/>
</dbReference>
<evidence type="ECO:0000259" key="3">
    <source>
        <dbReference type="PROSITE" id="PS51186"/>
    </source>
</evidence>
<dbReference type="PANTHER" id="PTHR43420">
    <property type="entry name" value="ACETYLTRANSFERASE"/>
    <property type="match status" value="1"/>
</dbReference>
<accession>A0ABS8NLX1</accession>
<evidence type="ECO:0000313" key="4">
    <source>
        <dbReference type="EMBL" id="MCC9644577.1"/>
    </source>
</evidence>
<dbReference type="InterPro" id="IPR016181">
    <property type="entry name" value="Acyl_CoA_acyltransferase"/>
</dbReference>
<name>A0ABS8NLX1_9BACT</name>
<dbReference type="PANTHER" id="PTHR43420:SF44">
    <property type="entry name" value="ACETYLTRANSFERASE YPEA"/>
    <property type="match status" value="1"/>
</dbReference>
<sequence length="188" mass="21460">MGMTYFRRYRMELNLRDWTPHWDAPDLEQRGYEWVPYDDGLIREHAAAKYHSFRSEMDADVFPCLSRRDGCLRLMREITGRASFVPNATWLIRYRDRVGGRPIPVGTIQGLDLDEWGAVQNLGVVPEHRGNGLGALLMMRSAAGFQSAGLKRMHLEVTTANTPAVRLYERLGFRQAKVVYKACEVAGV</sequence>
<gene>
    <name evidence="4" type="ORF">LOC71_20070</name>
</gene>
<organism evidence="4 5">
    <name type="scientific">Rhodopirellula halodulae</name>
    <dbReference type="NCBI Taxonomy" id="2894198"/>
    <lineage>
        <taxon>Bacteria</taxon>
        <taxon>Pseudomonadati</taxon>
        <taxon>Planctomycetota</taxon>
        <taxon>Planctomycetia</taxon>
        <taxon>Pirellulales</taxon>
        <taxon>Pirellulaceae</taxon>
        <taxon>Rhodopirellula</taxon>
    </lineage>
</organism>
<dbReference type="Proteomes" id="UP001430306">
    <property type="component" value="Unassembled WGS sequence"/>
</dbReference>